<dbReference type="PROSITE" id="PS50828">
    <property type="entry name" value="SMR"/>
    <property type="match status" value="1"/>
</dbReference>
<comment type="function">
    <text evidence="9">Acts as a ribosome collision sensor, splitting the ribosome into its 2 subunits. Detects stalled/collided 70S ribosomes which it binds and splits by an ATP-hydrolysis driven conformational change. Acts upstream of the ribosome quality control system (RQC), a ribosome-associated complex that mediates the extraction of incompletely synthesized nascent chains from stalled ribosomes and their subsequent degradation. Probably generates substrates for RQC.</text>
</comment>
<dbReference type="GO" id="GO:0045910">
    <property type="term" value="P:negative regulation of DNA recombination"/>
    <property type="evidence" value="ECO:0007669"/>
    <property type="project" value="InterPro"/>
</dbReference>
<evidence type="ECO:0000256" key="9">
    <source>
        <dbReference type="HAMAP-Rule" id="MF_00092"/>
    </source>
</evidence>
<evidence type="ECO:0000313" key="15">
    <source>
        <dbReference type="Proteomes" id="UP000051751"/>
    </source>
</evidence>
<dbReference type="Pfam" id="PF20297">
    <property type="entry name" value="MSSS"/>
    <property type="match status" value="1"/>
</dbReference>
<dbReference type="NCBIfam" id="TIGR01069">
    <property type="entry name" value="mutS2"/>
    <property type="match status" value="1"/>
</dbReference>
<dbReference type="GO" id="GO:0004519">
    <property type="term" value="F:endonuclease activity"/>
    <property type="evidence" value="ECO:0007669"/>
    <property type="project" value="UniProtKB-UniRule"/>
</dbReference>
<evidence type="ECO:0000256" key="10">
    <source>
        <dbReference type="SAM" id="Coils"/>
    </source>
</evidence>
<dbReference type="Proteomes" id="UP000051751">
    <property type="component" value="Unassembled WGS sequence"/>
</dbReference>
<dbReference type="PIRSF" id="PIRSF005814">
    <property type="entry name" value="MutS_YshD"/>
    <property type="match status" value="1"/>
</dbReference>
<keyword evidence="1 9" id="KW-0540">Nuclease</keyword>
<protein>
    <recommendedName>
        <fullName evidence="9">Endonuclease MutS2</fullName>
        <ecNumber evidence="9">3.1.-.-</ecNumber>
    </recommendedName>
    <alternativeName>
        <fullName evidence="9">Ribosome-associated protein quality control-upstream factor</fullName>
        <shortName evidence="9">RQC-upstream factor</shortName>
        <shortName evidence="9">RqcU</shortName>
        <ecNumber evidence="9">3.6.4.-</ecNumber>
    </alternativeName>
</protein>
<evidence type="ECO:0000256" key="4">
    <source>
        <dbReference type="ARBA" id="ARBA00022759"/>
    </source>
</evidence>
<feature type="binding site" evidence="9">
    <location>
        <begin position="334"/>
        <end position="341"/>
    </location>
    <ligand>
        <name>ATP</name>
        <dbReference type="ChEBI" id="CHEBI:30616"/>
    </ligand>
</feature>
<keyword evidence="6 9" id="KW-0067">ATP-binding</keyword>
<keyword evidence="7 9" id="KW-0694">RNA-binding</keyword>
<dbReference type="GO" id="GO:0006298">
    <property type="term" value="P:mismatch repair"/>
    <property type="evidence" value="ECO:0007669"/>
    <property type="project" value="InterPro"/>
</dbReference>
<dbReference type="EC" id="3.6.4.-" evidence="9"/>
<evidence type="ECO:0000256" key="8">
    <source>
        <dbReference type="ARBA" id="ARBA00023125"/>
    </source>
</evidence>
<reference evidence="14 15" key="1">
    <citation type="journal article" date="2015" name="Genome Announc.">
        <title>Expanding the biotechnology potential of lactobacilli through comparative genomics of 213 strains and associated genera.</title>
        <authorList>
            <person name="Sun Z."/>
            <person name="Harris H.M."/>
            <person name="McCann A."/>
            <person name="Guo C."/>
            <person name="Argimon S."/>
            <person name="Zhang W."/>
            <person name="Yang X."/>
            <person name="Jeffery I.B."/>
            <person name="Cooney J.C."/>
            <person name="Kagawa T.F."/>
            <person name="Liu W."/>
            <person name="Song Y."/>
            <person name="Salvetti E."/>
            <person name="Wrobel A."/>
            <person name="Rasinkangas P."/>
            <person name="Parkhill J."/>
            <person name="Rea M.C."/>
            <person name="O'Sullivan O."/>
            <person name="Ritari J."/>
            <person name="Douillard F.P."/>
            <person name="Paul Ross R."/>
            <person name="Yang R."/>
            <person name="Briner A.E."/>
            <person name="Felis G.E."/>
            <person name="de Vos W.M."/>
            <person name="Barrangou R."/>
            <person name="Klaenhammer T.R."/>
            <person name="Caufield P.W."/>
            <person name="Cui Y."/>
            <person name="Zhang H."/>
            <person name="O'Toole P.W."/>
        </authorList>
    </citation>
    <scope>NUCLEOTIDE SEQUENCE [LARGE SCALE GENOMIC DNA]</scope>
    <source>
        <strain evidence="12 15">ATCC BAA-66</strain>
        <strain evidence="13 14">DSM 13344</strain>
    </source>
</reference>
<dbReference type="InterPro" id="IPR007696">
    <property type="entry name" value="DNA_mismatch_repair_MutS_core"/>
</dbReference>
<keyword evidence="2 9" id="KW-0699">rRNA-binding</keyword>
<dbReference type="Gene3D" id="3.40.50.300">
    <property type="entry name" value="P-loop containing nucleotide triphosphate hydrolases"/>
    <property type="match status" value="1"/>
</dbReference>
<dbReference type="InterPro" id="IPR036187">
    <property type="entry name" value="DNA_mismatch_repair_MutS_sf"/>
</dbReference>
<keyword evidence="4 9" id="KW-0255">Endonuclease</keyword>
<dbReference type="Pfam" id="PF01713">
    <property type="entry name" value="Smr"/>
    <property type="match status" value="1"/>
</dbReference>
<dbReference type="Gene3D" id="3.30.1370.110">
    <property type="match status" value="1"/>
</dbReference>
<dbReference type="PANTHER" id="PTHR48466">
    <property type="entry name" value="OS10G0509000 PROTEIN-RELATED"/>
    <property type="match status" value="1"/>
</dbReference>
<dbReference type="GO" id="GO:0016887">
    <property type="term" value="F:ATP hydrolysis activity"/>
    <property type="evidence" value="ECO:0007669"/>
    <property type="project" value="InterPro"/>
</dbReference>
<comment type="similarity">
    <text evidence="9">Belongs to the DNA mismatch repair MutS family. MutS2 subfamily.</text>
</comment>
<dbReference type="FunFam" id="3.40.50.300:FF:000830">
    <property type="entry name" value="Endonuclease MutS2"/>
    <property type="match status" value="1"/>
</dbReference>
<dbReference type="EC" id="3.1.-.-" evidence="9"/>
<evidence type="ECO:0000256" key="7">
    <source>
        <dbReference type="ARBA" id="ARBA00022884"/>
    </source>
</evidence>
<dbReference type="SUPFAM" id="SSF103657">
    <property type="entry name" value="BAR/IMD domain-like"/>
    <property type="match status" value="1"/>
</dbReference>
<dbReference type="GO" id="GO:0043023">
    <property type="term" value="F:ribosomal large subunit binding"/>
    <property type="evidence" value="ECO:0007669"/>
    <property type="project" value="UniProtKB-UniRule"/>
</dbReference>
<dbReference type="PANTHER" id="PTHR48466:SF2">
    <property type="entry name" value="OS10G0509000 PROTEIN"/>
    <property type="match status" value="1"/>
</dbReference>
<keyword evidence="3 9" id="KW-0547">Nucleotide-binding</keyword>
<gene>
    <name evidence="9" type="primary">mutS2</name>
    <name evidence="9" type="synonym">rqcU</name>
    <name evidence="12" type="ORF">IV38_GL002110</name>
    <name evidence="13" type="ORF">IV40_GL001340</name>
</gene>
<evidence type="ECO:0000256" key="1">
    <source>
        <dbReference type="ARBA" id="ARBA00022722"/>
    </source>
</evidence>
<dbReference type="InterPro" id="IPR045076">
    <property type="entry name" value="MutS"/>
</dbReference>
<dbReference type="HAMAP" id="MF_00092">
    <property type="entry name" value="MutS2"/>
    <property type="match status" value="1"/>
</dbReference>
<keyword evidence="10" id="KW-0175">Coiled coil</keyword>
<dbReference type="SMART" id="SM00534">
    <property type="entry name" value="MUTSac"/>
    <property type="match status" value="1"/>
</dbReference>
<accession>A0A0R2FFR6</accession>
<dbReference type="PATRIC" id="fig|81857.3.peg.2160"/>
<comment type="function">
    <text evidence="9">Endonuclease that is involved in the suppression of homologous recombination and thus may have a key role in the control of bacterial genetic diversity.</text>
</comment>
<dbReference type="InterPro" id="IPR046893">
    <property type="entry name" value="MSSS"/>
</dbReference>
<dbReference type="CDD" id="cd03280">
    <property type="entry name" value="ABC_MutS2"/>
    <property type="match status" value="1"/>
</dbReference>
<keyword evidence="8 9" id="KW-0238">DNA-binding</keyword>
<sequence>MNQKVLTTLEYDKIKQAVEKYTVTAFGDEQVRDLKPGSDAAQIQNELDETKDGADILRLKGGIPLPKLDNIRTQLKRLDIGAQLNGKELAQLGKILRTTDAVVDFIDELEENEIELRMTYKLRDQLVTLPAITRKIHTSIEDDGSVTDEASSQLKYLRRGIQQLEGQIRGKMESYTRGNEAKYLSDPIITIRNDRYVIPVRAEYRGHFGGVVHDQSATGQTLFIEPQSVMELNNKLREQELAEQREVQRVLAALSAEVAPYRQDIWKNAQILGQFDFMNAKAKYAKEIKATEPLLNPENNINLHQARHPLIPMDRVVANDIYLGKDFQAIVVTGPNTGGKTITLKTLGLVQLMAQSGLFIPAAEESQVGIFSDVFADIGDEQSIEQNLSTFSAHMDNTIRILHAMDANSLVLLDEVGAGTDPQEGAALAISILDQIGMVGAYVVATTHYPELKVYGYNTPGTVNASMEFDVETLQPTYKLLIGVPGRSNAFDISLKLGLDQSIVDRAKQLIATDTQDLNDMIGDLEKQRKQSADEYTDLQKQLAEATTLHQQLASAYQDFQKERDAQLEQAREKANRKVEKAQKKADKIVADLRDMQKNQQGNVKENKLIDAQTQLKNLHQEQPLPQNRVLRREKAKQALHAGDDVRVIPYGQNGVLLEQVDKNHWQVQLGILKMKVATKDLEKIALQPEKQATQNVATVIGGANNHVSTTLDLRGERYEQAMGDLDQYIDAALLANLHEVTIIHGMGTGAIRKGVQEYLKKNREVAKYAYAPANAGGTGATIVTFK</sequence>
<comment type="caution">
    <text evidence="12">The sequence shown here is derived from an EMBL/GenBank/DDBJ whole genome shotgun (WGS) entry which is preliminary data.</text>
</comment>
<evidence type="ECO:0000256" key="6">
    <source>
        <dbReference type="ARBA" id="ARBA00022840"/>
    </source>
</evidence>
<dbReference type="InterPro" id="IPR027267">
    <property type="entry name" value="AH/BAR_dom_sf"/>
</dbReference>
<dbReference type="AlphaFoldDB" id="A0A0R2FFR6"/>
<dbReference type="GO" id="GO:0005524">
    <property type="term" value="F:ATP binding"/>
    <property type="evidence" value="ECO:0007669"/>
    <property type="project" value="UniProtKB-UniRule"/>
</dbReference>
<name>A0A0R2FFR6_9LACO</name>
<keyword evidence="5 9" id="KW-0378">Hydrolase</keyword>
<evidence type="ECO:0000256" key="2">
    <source>
        <dbReference type="ARBA" id="ARBA00022730"/>
    </source>
</evidence>
<evidence type="ECO:0000313" key="13">
    <source>
        <dbReference type="EMBL" id="KRN31345.1"/>
    </source>
</evidence>
<dbReference type="SUPFAM" id="SSF48334">
    <property type="entry name" value="DNA repair protein MutS, domain III"/>
    <property type="match status" value="1"/>
</dbReference>
<evidence type="ECO:0000313" key="14">
    <source>
        <dbReference type="Proteomes" id="UP000051645"/>
    </source>
</evidence>
<evidence type="ECO:0000259" key="11">
    <source>
        <dbReference type="PROSITE" id="PS50828"/>
    </source>
</evidence>
<dbReference type="InterPro" id="IPR036063">
    <property type="entry name" value="Smr_dom_sf"/>
</dbReference>
<dbReference type="PROSITE" id="PS00486">
    <property type="entry name" value="DNA_MISMATCH_REPAIR_2"/>
    <property type="match status" value="1"/>
</dbReference>
<dbReference type="Pfam" id="PF00488">
    <property type="entry name" value="MutS_V"/>
    <property type="match status" value="1"/>
</dbReference>
<dbReference type="GO" id="GO:0030983">
    <property type="term" value="F:mismatched DNA binding"/>
    <property type="evidence" value="ECO:0007669"/>
    <property type="project" value="InterPro"/>
</dbReference>
<dbReference type="GO" id="GO:0019843">
    <property type="term" value="F:rRNA binding"/>
    <property type="evidence" value="ECO:0007669"/>
    <property type="project" value="UniProtKB-UniRule"/>
</dbReference>
<dbReference type="SMART" id="SM00463">
    <property type="entry name" value="SMR"/>
    <property type="match status" value="1"/>
</dbReference>
<dbReference type="InterPro" id="IPR000432">
    <property type="entry name" value="DNA_mismatch_repair_MutS_C"/>
</dbReference>
<feature type="coiled-coil region" evidence="10">
    <location>
        <begin position="522"/>
        <end position="599"/>
    </location>
</feature>
<feature type="domain" description="Smr" evidence="11">
    <location>
        <begin position="712"/>
        <end position="787"/>
    </location>
</feature>
<evidence type="ECO:0000256" key="3">
    <source>
        <dbReference type="ARBA" id="ARBA00022741"/>
    </source>
</evidence>
<dbReference type="RefSeq" id="WP_057769555.1">
    <property type="nucleotide sequence ID" value="NZ_JQAT01000008.1"/>
</dbReference>
<dbReference type="STRING" id="81857.IV38_GL002110"/>
<dbReference type="SUPFAM" id="SSF52540">
    <property type="entry name" value="P-loop containing nucleoside triphosphate hydrolases"/>
    <property type="match status" value="1"/>
</dbReference>
<dbReference type="SUPFAM" id="SSF160443">
    <property type="entry name" value="SMR domain-like"/>
    <property type="match status" value="1"/>
</dbReference>
<evidence type="ECO:0000313" key="12">
    <source>
        <dbReference type="EMBL" id="KRN27458.1"/>
    </source>
</evidence>
<dbReference type="GO" id="GO:0140664">
    <property type="term" value="F:ATP-dependent DNA damage sensor activity"/>
    <property type="evidence" value="ECO:0007669"/>
    <property type="project" value="InterPro"/>
</dbReference>
<dbReference type="InterPro" id="IPR027417">
    <property type="entry name" value="P-loop_NTPase"/>
</dbReference>
<evidence type="ECO:0000256" key="5">
    <source>
        <dbReference type="ARBA" id="ARBA00022801"/>
    </source>
</evidence>
<dbReference type="OrthoDB" id="9808166at2"/>
<dbReference type="SMART" id="SM00533">
    <property type="entry name" value="MUTSd"/>
    <property type="match status" value="1"/>
</dbReference>
<dbReference type="EMBL" id="JQAZ01000004">
    <property type="protein sequence ID" value="KRN31345.1"/>
    <property type="molecule type" value="Genomic_DNA"/>
</dbReference>
<comment type="subunit">
    <text evidence="9">Homodimer. Binds to stalled ribosomes, contacting rRNA.</text>
</comment>
<organism evidence="12 15">
    <name type="scientific">Lactobacillus selangorensis</name>
    <dbReference type="NCBI Taxonomy" id="81857"/>
    <lineage>
        <taxon>Bacteria</taxon>
        <taxon>Bacillati</taxon>
        <taxon>Bacillota</taxon>
        <taxon>Bacilli</taxon>
        <taxon>Lactobacillales</taxon>
        <taxon>Lactobacillaceae</taxon>
        <taxon>Lactobacillus</taxon>
    </lineage>
</organism>
<dbReference type="GO" id="GO:0072344">
    <property type="term" value="P:rescue of stalled ribosome"/>
    <property type="evidence" value="ECO:0007669"/>
    <property type="project" value="UniProtKB-UniRule"/>
</dbReference>
<dbReference type="InterPro" id="IPR002625">
    <property type="entry name" value="Smr_dom"/>
</dbReference>
<dbReference type="InterPro" id="IPR005747">
    <property type="entry name" value="MutS2"/>
</dbReference>
<keyword evidence="14" id="KW-1185">Reference proteome</keyword>
<dbReference type="Proteomes" id="UP000051645">
    <property type="component" value="Unassembled WGS sequence"/>
</dbReference>
<proteinExistence type="inferred from homology"/>
<dbReference type="EMBL" id="JQAT01000008">
    <property type="protein sequence ID" value="KRN27458.1"/>
    <property type="molecule type" value="Genomic_DNA"/>
</dbReference>